<evidence type="ECO:0000313" key="2">
    <source>
        <dbReference type="EMBL" id="SEU09102.1"/>
    </source>
</evidence>
<evidence type="ECO:0000313" key="3">
    <source>
        <dbReference type="Proteomes" id="UP000199181"/>
    </source>
</evidence>
<sequence length="127" mass="13762">MSTSAVQSAPVSTTAASNKTGSTQSAKDLLQPDGSFVLTDELKNEAQMGGFMKGLGQGEEHVTKGVEKKMAEWAKSHPNADAAAFKDQLKKTLMSDSMSYSMIQRSIQKFSAQLFDKMKEMASDRFG</sequence>
<proteinExistence type="predicted"/>
<protein>
    <submittedName>
        <fullName evidence="2">Uncharacterized protein</fullName>
    </submittedName>
</protein>
<accession>A0A1I0JFZ5</accession>
<gene>
    <name evidence="2" type="ORF">SAMN05443639_107235</name>
</gene>
<name>A0A1I0JFZ5_9BACT</name>
<reference evidence="3" key="1">
    <citation type="submission" date="2016-10" db="EMBL/GenBank/DDBJ databases">
        <authorList>
            <person name="Varghese N."/>
            <person name="Submissions S."/>
        </authorList>
    </citation>
    <scope>NUCLEOTIDE SEQUENCE [LARGE SCALE GENOMIC DNA]</scope>
    <source>
        <strain evidence="3">DSM 16858</strain>
    </source>
</reference>
<dbReference type="Proteomes" id="UP000199181">
    <property type="component" value="Unassembled WGS sequence"/>
</dbReference>
<organism evidence="2 3">
    <name type="scientific">Stigmatella erecta</name>
    <dbReference type="NCBI Taxonomy" id="83460"/>
    <lineage>
        <taxon>Bacteria</taxon>
        <taxon>Pseudomonadati</taxon>
        <taxon>Myxococcota</taxon>
        <taxon>Myxococcia</taxon>
        <taxon>Myxococcales</taxon>
        <taxon>Cystobacterineae</taxon>
        <taxon>Archangiaceae</taxon>
        <taxon>Stigmatella</taxon>
    </lineage>
</organism>
<feature type="compositionally biased region" description="Polar residues" evidence="1">
    <location>
        <begin position="1"/>
        <end position="26"/>
    </location>
</feature>
<keyword evidence="3" id="KW-1185">Reference proteome</keyword>
<evidence type="ECO:0000256" key="1">
    <source>
        <dbReference type="SAM" id="MobiDB-lite"/>
    </source>
</evidence>
<dbReference type="RefSeq" id="WP_143076078.1">
    <property type="nucleotide sequence ID" value="NZ_FOIJ01000007.1"/>
</dbReference>
<feature type="region of interest" description="Disordered" evidence="1">
    <location>
        <begin position="1"/>
        <end position="31"/>
    </location>
</feature>
<dbReference type="AlphaFoldDB" id="A0A1I0JFZ5"/>
<dbReference type="EMBL" id="FOIJ01000007">
    <property type="protein sequence ID" value="SEU09102.1"/>
    <property type="molecule type" value="Genomic_DNA"/>
</dbReference>